<organism evidence="2 3">
    <name type="scientific">Hapsidospora chrysogenum (strain ATCC 11550 / CBS 779.69 / DSM 880 / IAM 14645 / JCM 23072 / IMI 49137)</name>
    <name type="common">Acremonium chrysogenum</name>
    <dbReference type="NCBI Taxonomy" id="857340"/>
    <lineage>
        <taxon>Eukaryota</taxon>
        <taxon>Fungi</taxon>
        <taxon>Dikarya</taxon>
        <taxon>Ascomycota</taxon>
        <taxon>Pezizomycotina</taxon>
        <taxon>Sordariomycetes</taxon>
        <taxon>Hypocreomycetidae</taxon>
        <taxon>Hypocreales</taxon>
        <taxon>Bionectriaceae</taxon>
        <taxon>Hapsidospora</taxon>
    </lineage>
</organism>
<protein>
    <submittedName>
        <fullName evidence="2">Uncharacterized protein</fullName>
    </submittedName>
</protein>
<sequence length="203" mass="24213">MHKSPTSPHRIRKPAQKMLRREMTSEKKQPQQQQIPQEMPQPKKKQPPIWVQRRMAKNPELRRKIDQMGIPLSPLVQVNTGHIHPAFPRTVLHFWLLTDRQLEDLAHFYHQRTPSYLKYHYPCPISWHPSLPLEEKRRKIGKFIGLRECESPVSPVFLPNAQEGMRLKTEEEIAEEARRARWAQEEDEMWERKMNPFYPGGGY</sequence>
<feature type="compositionally biased region" description="Basic residues" evidence="1">
    <location>
        <begin position="1"/>
        <end position="15"/>
    </location>
</feature>
<dbReference type="EMBL" id="JPKY01000047">
    <property type="protein sequence ID" value="KFH44518.1"/>
    <property type="molecule type" value="Genomic_DNA"/>
</dbReference>
<proteinExistence type="predicted"/>
<dbReference type="AlphaFoldDB" id="A0A086T586"/>
<dbReference type="Proteomes" id="UP000029964">
    <property type="component" value="Unassembled WGS sequence"/>
</dbReference>
<evidence type="ECO:0000313" key="3">
    <source>
        <dbReference type="Proteomes" id="UP000029964"/>
    </source>
</evidence>
<dbReference type="OrthoDB" id="4156665at2759"/>
<keyword evidence="3" id="KW-1185">Reference proteome</keyword>
<name>A0A086T586_HAPC1</name>
<evidence type="ECO:0000256" key="1">
    <source>
        <dbReference type="SAM" id="MobiDB-lite"/>
    </source>
</evidence>
<comment type="caution">
    <text evidence="2">The sequence shown here is derived from an EMBL/GenBank/DDBJ whole genome shotgun (WGS) entry which is preliminary data.</text>
</comment>
<dbReference type="HOGENOM" id="CLU_095402_0_0_1"/>
<accession>A0A086T586</accession>
<reference evidence="3" key="1">
    <citation type="journal article" date="2014" name="Genome Announc.">
        <title>Genome sequence and annotation of Acremonium chrysogenum, producer of the beta-lactam antibiotic cephalosporin C.</title>
        <authorList>
            <person name="Terfehr D."/>
            <person name="Dahlmann T.A."/>
            <person name="Specht T."/>
            <person name="Zadra I."/>
            <person name="Kuernsteiner H."/>
            <person name="Kueck U."/>
        </authorList>
    </citation>
    <scope>NUCLEOTIDE SEQUENCE [LARGE SCALE GENOMIC DNA]</scope>
    <source>
        <strain evidence="3">ATCC 11550 / CBS 779.69 / DSM 880 / IAM 14645 / JCM 23072 / IMI 49137</strain>
    </source>
</reference>
<feature type="compositionally biased region" description="Basic and acidic residues" evidence="1">
    <location>
        <begin position="19"/>
        <end position="29"/>
    </location>
</feature>
<evidence type="ECO:0000313" key="2">
    <source>
        <dbReference type="EMBL" id="KFH44518.1"/>
    </source>
</evidence>
<gene>
    <name evidence="2" type="ORF">ACRE_046910</name>
</gene>
<feature type="region of interest" description="Disordered" evidence="1">
    <location>
        <begin position="1"/>
        <end position="49"/>
    </location>
</feature>
<feature type="compositionally biased region" description="Low complexity" evidence="1">
    <location>
        <begin position="30"/>
        <end position="40"/>
    </location>
</feature>